<gene>
    <name evidence="1" type="ORF">HDID_LOCUS245</name>
</gene>
<organism evidence="1 2">
    <name type="scientific">Hymenolepis diminuta</name>
    <name type="common">Rat tapeworm</name>
    <dbReference type="NCBI Taxonomy" id="6216"/>
    <lineage>
        <taxon>Eukaryota</taxon>
        <taxon>Metazoa</taxon>
        <taxon>Spiralia</taxon>
        <taxon>Lophotrochozoa</taxon>
        <taxon>Platyhelminthes</taxon>
        <taxon>Cestoda</taxon>
        <taxon>Eucestoda</taxon>
        <taxon>Cyclophyllidea</taxon>
        <taxon>Hymenolepididae</taxon>
        <taxon>Hymenolepis</taxon>
    </lineage>
</organism>
<dbReference type="InterPro" id="IPR035985">
    <property type="entry name" value="Ubiquitin-activating_enz"/>
</dbReference>
<evidence type="ECO:0000313" key="1">
    <source>
        <dbReference type="EMBL" id="VDL14359.1"/>
    </source>
</evidence>
<reference evidence="1 2" key="1">
    <citation type="submission" date="2018-11" db="EMBL/GenBank/DDBJ databases">
        <authorList>
            <consortium name="Pathogen Informatics"/>
        </authorList>
    </citation>
    <scope>NUCLEOTIDE SEQUENCE [LARGE SCALE GENOMIC DNA]</scope>
</reference>
<accession>A0A3P6VPG6</accession>
<dbReference type="AlphaFoldDB" id="A0A3P6VPG6"/>
<evidence type="ECO:0000313" key="2">
    <source>
        <dbReference type="Proteomes" id="UP000274504"/>
    </source>
</evidence>
<dbReference type="GO" id="GO:0008641">
    <property type="term" value="F:ubiquitin-like modifier activating enzyme activity"/>
    <property type="evidence" value="ECO:0007669"/>
    <property type="project" value="InterPro"/>
</dbReference>
<protein>
    <recommendedName>
        <fullName evidence="3">ThiF domain-containing protein</fullName>
    </recommendedName>
</protein>
<dbReference type="SUPFAM" id="SSF69572">
    <property type="entry name" value="Activating enzymes of the ubiquitin-like proteins"/>
    <property type="match status" value="1"/>
</dbReference>
<dbReference type="Proteomes" id="UP000274504">
    <property type="component" value="Unassembled WGS sequence"/>
</dbReference>
<dbReference type="EMBL" id="UYSG01000029">
    <property type="protein sequence ID" value="VDL14359.1"/>
    <property type="molecule type" value="Genomic_DNA"/>
</dbReference>
<sequence length="160" mass="17961">MRAVMYGLPLTDRYEVKRIAGRIIPAIATTTATVAGLVSLEVLKYICFSGDGIDSSKNECLASEARNNFINLSLPSVLSVKPGFCDVTKLPNGESFTIWDRWDYRLPSRKTTVQEFIDDIKVSYSIVSVSIYLFLTLNSCCICGFSGEPQSRYIPYYKRE</sequence>
<evidence type="ECO:0008006" key="3">
    <source>
        <dbReference type="Google" id="ProtNLM"/>
    </source>
</evidence>
<dbReference type="OrthoDB" id="6244113at2759"/>
<proteinExistence type="predicted"/>
<name>A0A3P6VPG6_HYMDI</name>
<dbReference type="Gene3D" id="3.40.50.720">
    <property type="entry name" value="NAD(P)-binding Rossmann-like Domain"/>
    <property type="match status" value="1"/>
</dbReference>